<sequence>MGVPWETGRGTAALLGPDLSGHETMTILFSDIKGSTEITDRLGDMAAQELFNRHNSIVREQVAEFQGHEIKSMGDGFMLAFPSALNGILCAVQIQKMLLAYNNSQEQEPVMVRIGLHAGEVIRENQDYFGRNVILASRISSQAKENQILVSSILKEMTASFDQLEFDTPMSVVLKGLPGDVLVYPVNW</sequence>
<dbReference type="PROSITE" id="PS50125">
    <property type="entry name" value="GUANYLATE_CYCLASE_2"/>
    <property type="match status" value="1"/>
</dbReference>
<organism evidence="2">
    <name type="scientific">marine metagenome</name>
    <dbReference type="NCBI Taxonomy" id="408172"/>
    <lineage>
        <taxon>unclassified sequences</taxon>
        <taxon>metagenomes</taxon>
        <taxon>ecological metagenomes</taxon>
    </lineage>
</organism>
<dbReference type="Gene3D" id="3.30.70.1230">
    <property type="entry name" value="Nucleotide cyclase"/>
    <property type="match status" value="1"/>
</dbReference>
<proteinExistence type="predicted"/>
<reference evidence="2" key="1">
    <citation type="submission" date="2018-05" db="EMBL/GenBank/DDBJ databases">
        <authorList>
            <person name="Lanie J.A."/>
            <person name="Ng W.-L."/>
            <person name="Kazmierczak K.M."/>
            <person name="Andrzejewski T.M."/>
            <person name="Davidsen T.M."/>
            <person name="Wayne K.J."/>
            <person name="Tettelin H."/>
            <person name="Glass J.I."/>
            <person name="Rusch D."/>
            <person name="Podicherti R."/>
            <person name="Tsui H.-C.T."/>
            <person name="Winkler M.E."/>
        </authorList>
    </citation>
    <scope>NUCLEOTIDE SEQUENCE</scope>
</reference>
<gene>
    <name evidence="2" type="ORF">METZ01_LOCUS490638</name>
</gene>
<evidence type="ECO:0000313" key="2">
    <source>
        <dbReference type="EMBL" id="SVE37784.1"/>
    </source>
</evidence>
<dbReference type="InterPro" id="IPR050697">
    <property type="entry name" value="Adenylyl/Guanylyl_Cyclase_3/4"/>
</dbReference>
<dbReference type="GO" id="GO:0035556">
    <property type="term" value="P:intracellular signal transduction"/>
    <property type="evidence" value="ECO:0007669"/>
    <property type="project" value="InterPro"/>
</dbReference>
<name>A0A383D0E6_9ZZZZ</name>
<dbReference type="Pfam" id="PF00211">
    <property type="entry name" value="Guanylate_cyc"/>
    <property type="match status" value="1"/>
</dbReference>
<dbReference type="CDD" id="cd07302">
    <property type="entry name" value="CHD"/>
    <property type="match status" value="1"/>
</dbReference>
<dbReference type="InterPro" id="IPR029787">
    <property type="entry name" value="Nucleotide_cyclase"/>
</dbReference>
<dbReference type="AlphaFoldDB" id="A0A383D0E6"/>
<dbReference type="GO" id="GO:0009190">
    <property type="term" value="P:cyclic nucleotide biosynthetic process"/>
    <property type="evidence" value="ECO:0007669"/>
    <property type="project" value="InterPro"/>
</dbReference>
<evidence type="ECO:0000259" key="1">
    <source>
        <dbReference type="PROSITE" id="PS50125"/>
    </source>
</evidence>
<dbReference type="PANTHER" id="PTHR43081">
    <property type="entry name" value="ADENYLATE CYCLASE, TERMINAL-DIFFERENTIATION SPECIFIC-RELATED"/>
    <property type="match status" value="1"/>
</dbReference>
<feature type="domain" description="Guanylate cyclase" evidence="1">
    <location>
        <begin position="26"/>
        <end position="140"/>
    </location>
</feature>
<dbReference type="SUPFAM" id="SSF55073">
    <property type="entry name" value="Nucleotide cyclase"/>
    <property type="match status" value="1"/>
</dbReference>
<dbReference type="PANTHER" id="PTHR43081:SF1">
    <property type="entry name" value="ADENYLATE CYCLASE, TERMINAL-DIFFERENTIATION SPECIFIC"/>
    <property type="match status" value="1"/>
</dbReference>
<dbReference type="InterPro" id="IPR001054">
    <property type="entry name" value="A/G_cyclase"/>
</dbReference>
<dbReference type="EMBL" id="UINC01213143">
    <property type="protein sequence ID" value="SVE37784.1"/>
    <property type="molecule type" value="Genomic_DNA"/>
</dbReference>
<dbReference type="SMART" id="SM00044">
    <property type="entry name" value="CYCc"/>
    <property type="match status" value="1"/>
</dbReference>
<protein>
    <recommendedName>
        <fullName evidence="1">Guanylate cyclase domain-containing protein</fullName>
    </recommendedName>
</protein>
<accession>A0A383D0E6</accession>